<dbReference type="EnsemblMetazoa" id="PPA42582.1">
    <property type="protein sequence ID" value="PPA42582.1"/>
    <property type="gene ID" value="WBGene00280951"/>
</dbReference>
<evidence type="ECO:0000313" key="1">
    <source>
        <dbReference type="EnsemblMetazoa" id="PPA42582.1"/>
    </source>
</evidence>
<proteinExistence type="predicted"/>
<evidence type="ECO:0000313" key="2">
    <source>
        <dbReference type="Proteomes" id="UP000005239"/>
    </source>
</evidence>
<sequence length="121" mass="14076">MSGPGWSPIELLPSELMWSIIDMCLKLMYPMRLTSKANDARVHEYALLKAEVAESVAFVSTYEPISTSEMEKVLRLEITFSPMKKQWFNLRYRLPPDHLTKGVSQYGVRELKEEYQQYLLG</sequence>
<name>A0A2A6BWI4_PRIPA</name>
<dbReference type="AlphaFoldDB" id="A0A2A6BWI4"/>
<organism evidence="1 2">
    <name type="scientific">Pristionchus pacificus</name>
    <name type="common">Parasitic nematode worm</name>
    <dbReference type="NCBI Taxonomy" id="54126"/>
    <lineage>
        <taxon>Eukaryota</taxon>
        <taxon>Metazoa</taxon>
        <taxon>Ecdysozoa</taxon>
        <taxon>Nematoda</taxon>
        <taxon>Chromadorea</taxon>
        <taxon>Rhabditida</taxon>
        <taxon>Rhabditina</taxon>
        <taxon>Diplogasteromorpha</taxon>
        <taxon>Diplogasteroidea</taxon>
        <taxon>Neodiplogasteridae</taxon>
        <taxon>Pristionchus</taxon>
    </lineage>
</organism>
<protein>
    <submittedName>
        <fullName evidence="1">Uncharacterized protein</fullName>
    </submittedName>
</protein>
<gene>
    <name evidence="1" type="primary">WBGene00280951</name>
</gene>
<accession>A0A2A6BWI4</accession>
<dbReference type="Proteomes" id="UP000005239">
    <property type="component" value="Unassembled WGS sequence"/>
</dbReference>
<reference evidence="1" key="2">
    <citation type="submission" date="2022-06" db="UniProtKB">
        <authorList>
            <consortium name="EnsemblMetazoa"/>
        </authorList>
    </citation>
    <scope>IDENTIFICATION</scope>
    <source>
        <strain evidence="1">PS312</strain>
    </source>
</reference>
<keyword evidence="2" id="KW-1185">Reference proteome</keyword>
<accession>A0A8R1Z732</accession>
<reference evidence="2" key="1">
    <citation type="journal article" date="2008" name="Nat. Genet.">
        <title>The Pristionchus pacificus genome provides a unique perspective on nematode lifestyle and parasitism.</title>
        <authorList>
            <person name="Dieterich C."/>
            <person name="Clifton S.W."/>
            <person name="Schuster L.N."/>
            <person name="Chinwalla A."/>
            <person name="Delehaunty K."/>
            <person name="Dinkelacker I."/>
            <person name="Fulton L."/>
            <person name="Fulton R."/>
            <person name="Godfrey J."/>
            <person name="Minx P."/>
            <person name="Mitreva M."/>
            <person name="Roeseler W."/>
            <person name="Tian H."/>
            <person name="Witte H."/>
            <person name="Yang S.P."/>
            <person name="Wilson R.K."/>
            <person name="Sommer R.J."/>
        </authorList>
    </citation>
    <scope>NUCLEOTIDE SEQUENCE [LARGE SCALE GENOMIC DNA]</scope>
    <source>
        <strain evidence="2">PS312</strain>
    </source>
</reference>